<dbReference type="Gene3D" id="3.40.30.10">
    <property type="entry name" value="Glutaredoxin"/>
    <property type="match status" value="1"/>
</dbReference>
<evidence type="ECO:0000256" key="1">
    <source>
        <dbReference type="ARBA" id="ARBA00004196"/>
    </source>
</evidence>
<dbReference type="CDD" id="cd02966">
    <property type="entry name" value="TlpA_like_family"/>
    <property type="match status" value="1"/>
</dbReference>
<accession>A0A2A5WBW0</accession>
<dbReference type="PROSITE" id="PS51352">
    <property type="entry name" value="THIOREDOXIN_2"/>
    <property type="match status" value="1"/>
</dbReference>
<dbReference type="GO" id="GO:0030313">
    <property type="term" value="C:cell envelope"/>
    <property type="evidence" value="ECO:0007669"/>
    <property type="project" value="UniProtKB-SubCell"/>
</dbReference>
<dbReference type="InterPro" id="IPR050553">
    <property type="entry name" value="Thioredoxin_ResA/DsbE_sf"/>
</dbReference>
<keyword evidence="2" id="KW-0201">Cytochrome c-type biogenesis</keyword>
<comment type="caution">
    <text evidence="7">The sequence shown here is derived from an EMBL/GenBank/DDBJ whole genome shotgun (WGS) entry which is preliminary data.</text>
</comment>
<name>A0A2A5WBW0_9GAMM</name>
<evidence type="ECO:0000259" key="6">
    <source>
        <dbReference type="PROSITE" id="PS51352"/>
    </source>
</evidence>
<feature type="domain" description="Thioredoxin" evidence="6">
    <location>
        <begin position="6"/>
        <end position="142"/>
    </location>
</feature>
<feature type="signal peptide" evidence="5">
    <location>
        <begin position="1"/>
        <end position="26"/>
    </location>
</feature>
<dbReference type="PANTHER" id="PTHR42852">
    <property type="entry name" value="THIOL:DISULFIDE INTERCHANGE PROTEIN DSBE"/>
    <property type="match status" value="1"/>
</dbReference>
<keyword evidence="4" id="KW-0676">Redox-active center</keyword>
<evidence type="ECO:0000256" key="4">
    <source>
        <dbReference type="ARBA" id="ARBA00023284"/>
    </source>
</evidence>
<protein>
    <submittedName>
        <fullName evidence="7">Peroxiredoxin</fullName>
    </submittedName>
</protein>
<evidence type="ECO:0000313" key="8">
    <source>
        <dbReference type="Proteomes" id="UP000219329"/>
    </source>
</evidence>
<dbReference type="InterPro" id="IPR000866">
    <property type="entry name" value="AhpC/TSA"/>
</dbReference>
<dbReference type="GO" id="GO:0017004">
    <property type="term" value="P:cytochrome complex assembly"/>
    <property type="evidence" value="ECO:0007669"/>
    <property type="project" value="UniProtKB-KW"/>
</dbReference>
<proteinExistence type="predicted"/>
<dbReference type="EMBL" id="NTJZ01000006">
    <property type="protein sequence ID" value="PDH33793.1"/>
    <property type="molecule type" value="Genomic_DNA"/>
</dbReference>
<dbReference type="InterPro" id="IPR017937">
    <property type="entry name" value="Thioredoxin_CS"/>
</dbReference>
<gene>
    <name evidence="7" type="ORF">CNF02_07130</name>
</gene>
<sequence length="147" mass="16525">MLKKSKKCLQLALLMHLTLVINSVVADEVDWRIVNYWSEWCAPCRVEIPMFNALFNDLKASNVSIVGINFDEDPRDITLDIAEELGVEFPTLTIEEVEELALRAPDVMPTTYLLSPTNEVVAKLIGLQSREDILNQLAELGIAVQIN</sequence>
<dbReference type="GO" id="GO:0016209">
    <property type="term" value="F:antioxidant activity"/>
    <property type="evidence" value="ECO:0007669"/>
    <property type="project" value="InterPro"/>
</dbReference>
<dbReference type="PROSITE" id="PS00194">
    <property type="entry name" value="THIOREDOXIN_1"/>
    <property type="match status" value="1"/>
</dbReference>
<dbReference type="GO" id="GO:0015036">
    <property type="term" value="F:disulfide oxidoreductase activity"/>
    <property type="evidence" value="ECO:0007669"/>
    <property type="project" value="UniProtKB-ARBA"/>
</dbReference>
<dbReference type="InterPro" id="IPR036249">
    <property type="entry name" value="Thioredoxin-like_sf"/>
</dbReference>
<comment type="subcellular location">
    <subcellularLocation>
        <location evidence="1">Cell envelope</location>
    </subcellularLocation>
</comment>
<dbReference type="SUPFAM" id="SSF52833">
    <property type="entry name" value="Thioredoxin-like"/>
    <property type="match status" value="1"/>
</dbReference>
<dbReference type="InterPro" id="IPR013766">
    <property type="entry name" value="Thioredoxin_domain"/>
</dbReference>
<evidence type="ECO:0000256" key="2">
    <source>
        <dbReference type="ARBA" id="ARBA00022748"/>
    </source>
</evidence>
<dbReference type="Pfam" id="PF00578">
    <property type="entry name" value="AhpC-TSA"/>
    <property type="match status" value="1"/>
</dbReference>
<evidence type="ECO:0000256" key="5">
    <source>
        <dbReference type="SAM" id="SignalP"/>
    </source>
</evidence>
<keyword evidence="5" id="KW-0732">Signal</keyword>
<keyword evidence="3" id="KW-1015">Disulfide bond</keyword>
<feature type="chain" id="PRO_5013037601" evidence="5">
    <location>
        <begin position="27"/>
        <end position="147"/>
    </location>
</feature>
<reference evidence="7 8" key="1">
    <citation type="submission" date="2017-08" db="EMBL/GenBank/DDBJ databases">
        <title>Fine stratification of microbial communities through a metagenomic profile of the photic zone.</title>
        <authorList>
            <person name="Haro-Moreno J.M."/>
            <person name="Lopez-Perez M."/>
            <person name="De La Torre J."/>
            <person name="Picazo A."/>
            <person name="Camacho A."/>
            <person name="Rodriguez-Valera F."/>
        </authorList>
    </citation>
    <scope>NUCLEOTIDE SEQUENCE [LARGE SCALE GENOMIC DNA]</scope>
    <source>
        <strain evidence="7">MED-G28</strain>
    </source>
</reference>
<evidence type="ECO:0000256" key="3">
    <source>
        <dbReference type="ARBA" id="ARBA00023157"/>
    </source>
</evidence>
<dbReference type="AlphaFoldDB" id="A0A2A5WBW0"/>
<dbReference type="PANTHER" id="PTHR42852:SF6">
    <property type="entry name" value="THIOL:DISULFIDE INTERCHANGE PROTEIN DSBE"/>
    <property type="match status" value="1"/>
</dbReference>
<dbReference type="Proteomes" id="UP000219329">
    <property type="component" value="Unassembled WGS sequence"/>
</dbReference>
<organism evidence="7 8">
    <name type="scientific">OM182 bacterium MED-G28</name>
    <dbReference type="NCBI Taxonomy" id="1986256"/>
    <lineage>
        <taxon>Bacteria</taxon>
        <taxon>Pseudomonadati</taxon>
        <taxon>Pseudomonadota</taxon>
        <taxon>Gammaproteobacteria</taxon>
        <taxon>OMG group</taxon>
        <taxon>OM182 clade</taxon>
    </lineage>
</organism>
<evidence type="ECO:0000313" key="7">
    <source>
        <dbReference type="EMBL" id="PDH33793.1"/>
    </source>
</evidence>